<dbReference type="AlphaFoldDB" id="A0AAD9RDU5"/>
<name>A0AAD9RDU5_9HYME</name>
<evidence type="ECO:0000313" key="2">
    <source>
        <dbReference type="EMBL" id="KAK2577905.1"/>
    </source>
</evidence>
<protein>
    <submittedName>
        <fullName evidence="2">Uncharacterized protein</fullName>
    </submittedName>
</protein>
<feature type="signal peptide" evidence="1">
    <location>
        <begin position="1"/>
        <end position="18"/>
    </location>
</feature>
<reference evidence="2" key="1">
    <citation type="submission" date="2021-08" db="EMBL/GenBank/DDBJ databases">
        <authorList>
            <person name="Misof B."/>
            <person name="Oliver O."/>
            <person name="Podsiadlowski L."/>
            <person name="Donath A."/>
            <person name="Peters R."/>
            <person name="Mayer C."/>
            <person name="Rust J."/>
            <person name="Gunkel S."/>
            <person name="Lesny P."/>
            <person name="Martin S."/>
            <person name="Oeyen J.P."/>
            <person name="Petersen M."/>
            <person name="Panagiotis P."/>
            <person name="Wilbrandt J."/>
            <person name="Tanja T."/>
        </authorList>
    </citation>
    <scope>NUCLEOTIDE SEQUENCE</scope>
    <source>
        <strain evidence="2">GBR_01_08_01A</strain>
        <tissue evidence="2">Thorax + abdomen</tissue>
    </source>
</reference>
<accession>A0AAD9RDU5</accession>
<feature type="chain" id="PRO_5041955555" evidence="1">
    <location>
        <begin position="19"/>
        <end position="175"/>
    </location>
</feature>
<evidence type="ECO:0000256" key="1">
    <source>
        <dbReference type="SAM" id="SignalP"/>
    </source>
</evidence>
<keyword evidence="1" id="KW-0732">Signal</keyword>
<dbReference type="Proteomes" id="UP001258017">
    <property type="component" value="Unassembled WGS sequence"/>
</dbReference>
<keyword evidence="3" id="KW-1185">Reference proteome</keyword>
<gene>
    <name evidence="2" type="ORF">KPH14_005216</name>
</gene>
<sequence length="175" mass="19518">MNTLILICLICCVWPISGAEKDAYCFQYTWPGPMYANSSSVNCTSDKFKGVPCIAPIIVGSRPPNISYLWDKWDKETKLNPHLCTLQDGYACISYSYIYNNAVLNTSHYCGKIIEDKTVAITSGCFYYKVDGHIIEVCACRSTGSKPCNTATKQTSSAITLLSSVVMLFYNFYNK</sequence>
<reference evidence="2" key="2">
    <citation type="journal article" date="2023" name="Commun. Biol.">
        <title>Intrasexual cuticular hydrocarbon dimorphism in a wasp sheds light on hydrocarbon biosynthesis genes in Hymenoptera.</title>
        <authorList>
            <person name="Moris V.C."/>
            <person name="Podsiadlowski L."/>
            <person name="Martin S."/>
            <person name="Oeyen J.P."/>
            <person name="Donath A."/>
            <person name="Petersen M."/>
            <person name="Wilbrandt J."/>
            <person name="Misof B."/>
            <person name="Liedtke D."/>
            <person name="Thamm M."/>
            <person name="Scheiner R."/>
            <person name="Schmitt T."/>
            <person name="Niehuis O."/>
        </authorList>
    </citation>
    <scope>NUCLEOTIDE SEQUENCE</scope>
    <source>
        <strain evidence="2">GBR_01_08_01A</strain>
    </source>
</reference>
<dbReference type="EMBL" id="JAIFRP010000859">
    <property type="protein sequence ID" value="KAK2577905.1"/>
    <property type="molecule type" value="Genomic_DNA"/>
</dbReference>
<proteinExistence type="predicted"/>
<organism evidence="2 3">
    <name type="scientific">Odynerus spinipes</name>
    <dbReference type="NCBI Taxonomy" id="1348599"/>
    <lineage>
        <taxon>Eukaryota</taxon>
        <taxon>Metazoa</taxon>
        <taxon>Ecdysozoa</taxon>
        <taxon>Arthropoda</taxon>
        <taxon>Hexapoda</taxon>
        <taxon>Insecta</taxon>
        <taxon>Pterygota</taxon>
        <taxon>Neoptera</taxon>
        <taxon>Endopterygota</taxon>
        <taxon>Hymenoptera</taxon>
        <taxon>Apocrita</taxon>
        <taxon>Aculeata</taxon>
        <taxon>Vespoidea</taxon>
        <taxon>Vespidae</taxon>
        <taxon>Eumeninae</taxon>
        <taxon>Odynerus</taxon>
    </lineage>
</organism>
<comment type="caution">
    <text evidence="2">The sequence shown here is derived from an EMBL/GenBank/DDBJ whole genome shotgun (WGS) entry which is preliminary data.</text>
</comment>
<evidence type="ECO:0000313" key="3">
    <source>
        <dbReference type="Proteomes" id="UP001258017"/>
    </source>
</evidence>